<feature type="compositionally biased region" description="Low complexity" evidence="1">
    <location>
        <begin position="204"/>
        <end position="214"/>
    </location>
</feature>
<dbReference type="OrthoDB" id="594666at2"/>
<evidence type="ECO:0000256" key="1">
    <source>
        <dbReference type="SAM" id="MobiDB-lite"/>
    </source>
</evidence>
<evidence type="ECO:0000313" key="2">
    <source>
        <dbReference type="EMBL" id="PWG78290.1"/>
    </source>
</evidence>
<keyword evidence="3" id="KW-1185">Reference proteome</keyword>
<evidence type="ECO:0008006" key="4">
    <source>
        <dbReference type="Google" id="ProtNLM"/>
    </source>
</evidence>
<gene>
    <name evidence="2" type="ORF">DDR33_23225</name>
</gene>
<feature type="compositionally biased region" description="Basic and acidic residues" evidence="1">
    <location>
        <begin position="397"/>
        <end position="408"/>
    </location>
</feature>
<evidence type="ECO:0000313" key="3">
    <source>
        <dbReference type="Proteomes" id="UP000245647"/>
    </source>
</evidence>
<feature type="region of interest" description="Disordered" evidence="1">
    <location>
        <begin position="170"/>
        <end position="231"/>
    </location>
</feature>
<organism evidence="2 3">
    <name type="scientific">Pararcticibacter amylolyticus</name>
    <dbReference type="NCBI Taxonomy" id="2173175"/>
    <lineage>
        <taxon>Bacteria</taxon>
        <taxon>Pseudomonadati</taxon>
        <taxon>Bacteroidota</taxon>
        <taxon>Sphingobacteriia</taxon>
        <taxon>Sphingobacteriales</taxon>
        <taxon>Sphingobacteriaceae</taxon>
        <taxon>Pararcticibacter</taxon>
    </lineage>
</organism>
<dbReference type="Proteomes" id="UP000245647">
    <property type="component" value="Unassembled WGS sequence"/>
</dbReference>
<reference evidence="2 3" key="1">
    <citation type="submission" date="2018-04" db="EMBL/GenBank/DDBJ databases">
        <title>Pedobacter chongqingensis sp. nov., isolated from a rottenly hemp rope.</title>
        <authorList>
            <person name="Cai Y."/>
        </authorList>
    </citation>
    <scope>NUCLEOTIDE SEQUENCE [LARGE SCALE GENOMIC DNA]</scope>
    <source>
        <strain evidence="2 3">FJ4-8</strain>
    </source>
</reference>
<comment type="caution">
    <text evidence="2">The sequence shown here is derived from an EMBL/GenBank/DDBJ whole genome shotgun (WGS) entry which is preliminary data.</text>
</comment>
<dbReference type="EMBL" id="QEAS01000028">
    <property type="protein sequence ID" value="PWG78290.1"/>
    <property type="molecule type" value="Genomic_DNA"/>
</dbReference>
<proteinExistence type="predicted"/>
<accession>A0A2U2PA98</accession>
<feature type="region of interest" description="Disordered" evidence="1">
    <location>
        <begin position="389"/>
        <end position="408"/>
    </location>
</feature>
<feature type="compositionally biased region" description="Acidic residues" evidence="1">
    <location>
        <begin position="215"/>
        <end position="231"/>
    </location>
</feature>
<name>A0A2U2PA98_9SPHI</name>
<dbReference type="AlphaFoldDB" id="A0A2U2PA98"/>
<protein>
    <recommendedName>
        <fullName evidence="4">Tetratricopeptide repeat protein</fullName>
    </recommendedName>
</protein>
<sequence length="461" mass="52458">MGELKVTGSEEFLKFLLPTEGTLNEADIAALKYLALKFPYCQPIHFAYLSALKQNSLPEYEVYLTKASLYAPKRDTLYRYIHEPGSFYHHALPEQVLEDEKQLVTPASPKQTEQKELIRENVVETVIPEVEHLLEEVNEFPIGESDATAPEMNDPDAEALNAAVSEDIQAEAAPPQAEISQTGEAEEETEEIHGGTTQVDDEQTGAGQTGATETGETETSDTETELLENETTDVIAEEPALERVVDVDSIASSDYFIFNQSEIDPLKGEETSLQRVAEDFSSPSEEGEEIPHSDVSKYDDDTMPYTFLWWLHKTRKEYADTYQPFVRNPNYVKRTPAGELNQQIIENIFHIQPELNTFQAAEIASSVEFELKRKEDDIIEKFIKEEPQIRPPQATKLDTENKARRSSEDNLDLVSETLAKIYMDQMLYHKAIEIYRKLSLKFPDKKRYFAGQIEELEKRIS</sequence>